<sequence>MNTMSVPTFRFSTLFFITTLLFLTSIQAQERLKVAVAGLSHDHVHTLLRAYRQQEVEILGIAETNTSLVDRYRRNYDLPDSLFFKTVDDMLQAVHPDVVLAYNAISEHVEVAEICLPLRVPLMVEKPLAVNNEQARRIAQLAATHHTPVLTNYETTWYDSNQTLKQWVERGDIGRLKKVIVKDGHQGPREIGCSEDFLNWLTDPEKNGGGALIDFGCYGANLMTWLMEGERPVAVTAVTRQLKPDRYPLVDDDATLILEYKGGTTGVIQASWDWPYSIKDLQVYGENTSLHAVDPGTLLRYSSPRKQGPVPLVTTYFNDHLSYLKAVLNGDTDGTNDLSSLSNNLIVVEILQAARESAARGERVLLNNR</sequence>
<dbReference type="RefSeq" id="WP_245893042.1">
    <property type="nucleotide sequence ID" value="NZ_FOQO01000001.1"/>
</dbReference>
<keyword evidence="1" id="KW-0560">Oxidoreductase</keyword>
<dbReference type="GO" id="GO:0016491">
    <property type="term" value="F:oxidoreductase activity"/>
    <property type="evidence" value="ECO:0007669"/>
    <property type="project" value="UniProtKB-KW"/>
</dbReference>
<evidence type="ECO:0000259" key="2">
    <source>
        <dbReference type="Pfam" id="PF01408"/>
    </source>
</evidence>
<dbReference type="AlphaFoldDB" id="A0A1I3DEN4"/>
<feature type="domain" description="Gfo/Idh/MocA-like oxidoreductase N-terminal" evidence="2">
    <location>
        <begin position="33"/>
        <end position="152"/>
    </location>
</feature>
<dbReference type="PANTHER" id="PTHR43818:SF11">
    <property type="entry name" value="BCDNA.GH03377"/>
    <property type="match status" value="1"/>
</dbReference>
<dbReference type="InterPro" id="IPR050463">
    <property type="entry name" value="Gfo/Idh/MocA_oxidrdct_glycsds"/>
</dbReference>
<evidence type="ECO:0000259" key="3">
    <source>
        <dbReference type="Pfam" id="PF22725"/>
    </source>
</evidence>
<dbReference type="Proteomes" id="UP000198670">
    <property type="component" value="Unassembled WGS sequence"/>
</dbReference>
<dbReference type="Gene3D" id="3.30.360.10">
    <property type="entry name" value="Dihydrodipicolinate Reductase, domain 2"/>
    <property type="match status" value="1"/>
</dbReference>
<dbReference type="Pfam" id="PF22725">
    <property type="entry name" value="GFO_IDH_MocA_C3"/>
    <property type="match status" value="1"/>
</dbReference>
<dbReference type="GO" id="GO:0000166">
    <property type="term" value="F:nucleotide binding"/>
    <property type="evidence" value="ECO:0007669"/>
    <property type="project" value="InterPro"/>
</dbReference>
<dbReference type="PANTHER" id="PTHR43818">
    <property type="entry name" value="BCDNA.GH03377"/>
    <property type="match status" value="1"/>
</dbReference>
<accession>A0A1I3DEN4</accession>
<dbReference type="InterPro" id="IPR036291">
    <property type="entry name" value="NAD(P)-bd_dom_sf"/>
</dbReference>
<dbReference type="Pfam" id="PF01408">
    <property type="entry name" value="GFO_IDH_MocA"/>
    <property type="match status" value="1"/>
</dbReference>
<dbReference type="EMBL" id="FOQO01000001">
    <property type="protein sequence ID" value="SFH85240.1"/>
    <property type="molecule type" value="Genomic_DNA"/>
</dbReference>
<name>A0A1I3DEN4_9SPHI</name>
<keyword evidence="5" id="KW-1185">Reference proteome</keyword>
<proteinExistence type="predicted"/>
<reference evidence="4 5" key="1">
    <citation type="submission" date="2016-10" db="EMBL/GenBank/DDBJ databases">
        <authorList>
            <person name="de Groot N.N."/>
        </authorList>
    </citation>
    <scope>NUCLEOTIDE SEQUENCE [LARGE SCALE GENOMIC DNA]</scope>
    <source>
        <strain evidence="4 5">RK1</strain>
    </source>
</reference>
<gene>
    <name evidence="4" type="ORF">SAMN05444682_101434</name>
</gene>
<dbReference type="SUPFAM" id="SSF55347">
    <property type="entry name" value="Glyceraldehyde-3-phosphate dehydrogenase-like, C-terminal domain"/>
    <property type="match status" value="1"/>
</dbReference>
<evidence type="ECO:0000313" key="5">
    <source>
        <dbReference type="Proteomes" id="UP000198670"/>
    </source>
</evidence>
<dbReference type="InterPro" id="IPR000683">
    <property type="entry name" value="Gfo/Idh/MocA-like_OxRdtase_N"/>
</dbReference>
<protein>
    <submittedName>
        <fullName evidence="4">Predicted dehydrogenase</fullName>
    </submittedName>
</protein>
<dbReference type="SUPFAM" id="SSF51735">
    <property type="entry name" value="NAD(P)-binding Rossmann-fold domains"/>
    <property type="match status" value="1"/>
</dbReference>
<dbReference type="InterPro" id="IPR055170">
    <property type="entry name" value="GFO_IDH_MocA-like_dom"/>
</dbReference>
<evidence type="ECO:0000313" key="4">
    <source>
        <dbReference type="EMBL" id="SFH85240.1"/>
    </source>
</evidence>
<organism evidence="4 5">
    <name type="scientific">Parapedobacter indicus</name>
    <dbReference type="NCBI Taxonomy" id="1477437"/>
    <lineage>
        <taxon>Bacteria</taxon>
        <taxon>Pseudomonadati</taxon>
        <taxon>Bacteroidota</taxon>
        <taxon>Sphingobacteriia</taxon>
        <taxon>Sphingobacteriales</taxon>
        <taxon>Sphingobacteriaceae</taxon>
        <taxon>Parapedobacter</taxon>
    </lineage>
</organism>
<dbReference type="STRING" id="1477437.SAMN05444682_101434"/>
<evidence type="ECO:0000256" key="1">
    <source>
        <dbReference type="ARBA" id="ARBA00023002"/>
    </source>
</evidence>
<feature type="domain" description="GFO/IDH/MocA-like oxidoreductase" evidence="3">
    <location>
        <begin position="162"/>
        <end position="290"/>
    </location>
</feature>
<dbReference type="Gene3D" id="3.40.50.720">
    <property type="entry name" value="NAD(P)-binding Rossmann-like Domain"/>
    <property type="match status" value="1"/>
</dbReference>